<organism evidence="2 3">
    <name type="scientific">Bdellovibrio bacteriovorus</name>
    <dbReference type="NCBI Taxonomy" id="959"/>
    <lineage>
        <taxon>Bacteria</taxon>
        <taxon>Pseudomonadati</taxon>
        <taxon>Bdellovibrionota</taxon>
        <taxon>Bdellovibrionia</taxon>
        <taxon>Bdellovibrionales</taxon>
        <taxon>Pseudobdellovibrionaceae</taxon>
        <taxon>Bdellovibrio</taxon>
    </lineage>
</organism>
<protein>
    <recommendedName>
        <fullName evidence="4">HAMP domain-containing protein</fullName>
    </recommendedName>
</protein>
<comment type="caution">
    <text evidence="2">The sequence shown here is derived from an EMBL/GenBank/DDBJ whole genome shotgun (WGS) entry which is preliminary data.</text>
</comment>
<evidence type="ECO:0000313" key="3">
    <source>
        <dbReference type="Proteomes" id="UP000075391"/>
    </source>
</evidence>
<gene>
    <name evidence="2" type="ORF">AZI85_04770</name>
</gene>
<dbReference type="EMBL" id="LUKF01000014">
    <property type="protein sequence ID" value="KYG63350.1"/>
    <property type="molecule type" value="Genomic_DNA"/>
</dbReference>
<dbReference type="RefSeq" id="WP_063243706.1">
    <property type="nucleotide sequence ID" value="NZ_CP168967.1"/>
</dbReference>
<feature type="transmembrane region" description="Helical" evidence="1">
    <location>
        <begin position="83"/>
        <end position="104"/>
    </location>
</feature>
<dbReference type="Proteomes" id="UP000075391">
    <property type="component" value="Unassembled WGS sequence"/>
</dbReference>
<proteinExistence type="predicted"/>
<keyword evidence="1" id="KW-0812">Transmembrane</keyword>
<evidence type="ECO:0000256" key="1">
    <source>
        <dbReference type="SAM" id="Phobius"/>
    </source>
</evidence>
<dbReference type="AlphaFoldDB" id="A0A150WIA1"/>
<keyword evidence="1" id="KW-0472">Membrane</keyword>
<feature type="transmembrane region" description="Helical" evidence="1">
    <location>
        <begin position="32"/>
        <end position="55"/>
    </location>
</feature>
<accession>A0A150WIA1</accession>
<evidence type="ECO:0008006" key="4">
    <source>
        <dbReference type="Google" id="ProtNLM"/>
    </source>
</evidence>
<keyword evidence="1" id="KW-1133">Transmembrane helix</keyword>
<name>A0A150WIA1_BDEBC</name>
<dbReference type="OrthoDB" id="5292200at2"/>
<evidence type="ECO:0000313" key="2">
    <source>
        <dbReference type="EMBL" id="KYG63350.1"/>
    </source>
</evidence>
<sequence length="219" mass="26040">MLYGRRVIEPQRVPHGQGPRRFILNKSFQYKYCWYMVTAVAGGAVLFLLPAYYFIVQNYDLFKSLAYDTHPYLVEHLEREVTWLKIFLSASFLFLMGVTLFLGIRMTKNLLSPLVTMERHMHQLMLGQWHIPDYHLPEEDDYRDLAMTYDYFYRALKANTETELKLLEKLSIDPQNREAYAAWKHLLAEKRARLGIREEFITNDSVVDLSEFDQKRRVS</sequence>
<reference evidence="2 3" key="1">
    <citation type="submission" date="2016-03" db="EMBL/GenBank/DDBJ databases">
        <authorList>
            <person name="Ploux O."/>
        </authorList>
    </citation>
    <scope>NUCLEOTIDE SEQUENCE [LARGE SCALE GENOMIC DNA]</scope>
    <source>
        <strain evidence="2 3">BER2</strain>
    </source>
</reference>